<keyword evidence="4" id="KW-0472">Membrane</keyword>
<comment type="caution">
    <text evidence="5">The sequence shown here is derived from an EMBL/GenBank/DDBJ whole genome shotgun (WGS) entry which is preliminary data.</text>
</comment>
<feature type="transmembrane region" description="Helical" evidence="4">
    <location>
        <begin position="6"/>
        <end position="25"/>
    </location>
</feature>
<dbReference type="GO" id="GO:0016757">
    <property type="term" value="F:glycosyltransferase activity"/>
    <property type="evidence" value="ECO:0007669"/>
    <property type="project" value="UniProtKB-KW"/>
</dbReference>
<comment type="similarity">
    <text evidence="1">Belongs to the glycosyltransferase 2 family.</text>
</comment>
<accession>A0A3A4NDA4</accession>
<evidence type="ECO:0000256" key="4">
    <source>
        <dbReference type="SAM" id="Phobius"/>
    </source>
</evidence>
<dbReference type="Pfam" id="PF13641">
    <property type="entry name" value="Glyco_tranf_2_3"/>
    <property type="match status" value="1"/>
</dbReference>
<evidence type="ECO:0000256" key="1">
    <source>
        <dbReference type="ARBA" id="ARBA00006739"/>
    </source>
</evidence>
<organism evidence="5 6">
    <name type="scientific">Abyssobacteria bacterium (strain SURF_5)</name>
    <dbReference type="NCBI Taxonomy" id="2093360"/>
    <lineage>
        <taxon>Bacteria</taxon>
        <taxon>Pseudomonadati</taxon>
        <taxon>Candidatus Hydrogenedentota</taxon>
        <taxon>Candidatus Abyssobacteria</taxon>
    </lineage>
</organism>
<keyword evidence="4" id="KW-0812">Transmembrane</keyword>
<dbReference type="PANTHER" id="PTHR43630">
    <property type="entry name" value="POLY-BETA-1,6-N-ACETYL-D-GLUCOSAMINE SYNTHASE"/>
    <property type="match status" value="1"/>
</dbReference>
<dbReference type="EMBL" id="QZKU01000115">
    <property type="protein sequence ID" value="RJP17432.1"/>
    <property type="molecule type" value="Genomic_DNA"/>
</dbReference>
<keyword evidence="4" id="KW-1133">Transmembrane helix</keyword>
<feature type="transmembrane region" description="Helical" evidence="4">
    <location>
        <begin position="286"/>
        <end position="305"/>
    </location>
</feature>
<dbReference type="Proteomes" id="UP000265882">
    <property type="component" value="Unassembled WGS sequence"/>
</dbReference>
<sequence>MNVATVIFFLFLFYIGFLFFGYRFLMRYLVRNRKIQRVQQEPPVTIVVPAFNEERNIARKIKDLRALVYPSEKLQIIIVDNASTDRTHSIASTYPVEVFQSPRGKVNAINTGIRQAASDIVVVTDADTLLKPDAIKSLVTCFSHDLIGAVGGKAIVEDTRSFFGRSKMKYHAADWELRTLEGRLDSCISLDGKLMAFRKGVLPALPPDVVVDDLEITFRLRSQGFRSVIDDQSIVYETGPQTLRAEIRQIRRRVALTIPVLFNYIHMLFNPRYGGFGLLIFPIRRMFAVFSPLIFLYVVSFVFWWDWKLAVAGGIISLPAIILTGQYFPLIQQMGIVLGWYDVLTARVRASAQWEKVN</sequence>
<evidence type="ECO:0000256" key="3">
    <source>
        <dbReference type="ARBA" id="ARBA00022679"/>
    </source>
</evidence>
<reference evidence="5 6" key="1">
    <citation type="journal article" date="2017" name="ISME J.">
        <title>Energy and carbon metabolisms in a deep terrestrial subsurface fluid microbial community.</title>
        <authorList>
            <person name="Momper L."/>
            <person name="Jungbluth S.P."/>
            <person name="Lee M.D."/>
            <person name="Amend J.P."/>
        </authorList>
    </citation>
    <scope>NUCLEOTIDE SEQUENCE [LARGE SCALE GENOMIC DNA]</scope>
    <source>
        <strain evidence="5">SURF_5</strain>
    </source>
</reference>
<evidence type="ECO:0000313" key="6">
    <source>
        <dbReference type="Proteomes" id="UP000265882"/>
    </source>
</evidence>
<gene>
    <name evidence="5" type="ORF">C4520_16855</name>
</gene>
<evidence type="ECO:0000313" key="5">
    <source>
        <dbReference type="EMBL" id="RJP17432.1"/>
    </source>
</evidence>
<feature type="transmembrane region" description="Helical" evidence="4">
    <location>
        <begin position="311"/>
        <end position="330"/>
    </location>
</feature>
<dbReference type="Gene3D" id="3.90.550.10">
    <property type="entry name" value="Spore Coat Polysaccharide Biosynthesis Protein SpsA, Chain A"/>
    <property type="match status" value="1"/>
</dbReference>
<evidence type="ECO:0000256" key="2">
    <source>
        <dbReference type="ARBA" id="ARBA00022676"/>
    </source>
</evidence>
<name>A0A3A4NDA4_ABYX5</name>
<keyword evidence="3 5" id="KW-0808">Transferase</keyword>
<dbReference type="PANTHER" id="PTHR43630:SF1">
    <property type="entry name" value="POLY-BETA-1,6-N-ACETYL-D-GLUCOSAMINE SYNTHASE"/>
    <property type="match status" value="1"/>
</dbReference>
<keyword evidence="2" id="KW-0328">Glycosyltransferase</keyword>
<dbReference type="AlphaFoldDB" id="A0A3A4NDA4"/>
<dbReference type="InterPro" id="IPR029044">
    <property type="entry name" value="Nucleotide-diphossugar_trans"/>
</dbReference>
<dbReference type="SUPFAM" id="SSF53448">
    <property type="entry name" value="Nucleotide-diphospho-sugar transferases"/>
    <property type="match status" value="1"/>
</dbReference>
<proteinExistence type="inferred from homology"/>
<protein>
    <submittedName>
        <fullName evidence="5">Glycosyltransferase</fullName>
    </submittedName>
</protein>